<keyword evidence="4" id="KW-1185">Reference proteome</keyword>
<evidence type="ECO:0000313" key="4">
    <source>
        <dbReference type="Proteomes" id="UP000321750"/>
    </source>
</evidence>
<dbReference type="PRINTS" id="PR01490">
    <property type="entry name" value="RTXTOXIND"/>
</dbReference>
<proteinExistence type="predicted"/>
<comment type="caution">
    <text evidence="3">The sequence shown here is derived from an EMBL/GenBank/DDBJ whole genome shotgun (WGS) entry which is preliminary data.</text>
</comment>
<feature type="domain" description="Bacterial Ig-like" evidence="1">
    <location>
        <begin position="14"/>
        <end position="91"/>
    </location>
</feature>
<dbReference type="InterPro" id="IPR058982">
    <property type="entry name" value="Beta-barrel_AprE"/>
</dbReference>
<reference evidence="3 4" key="1">
    <citation type="submission" date="2019-07" db="EMBL/GenBank/DDBJ databases">
        <title>Whole genome shotgun sequence of Methylobacterium gnaphalii NBRC 107716.</title>
        <authorList>
            <person name="Hosoyama A."/>
            <person name="Uohara A."/>
            <person name="Ohji S."/>
            <person name="Ichikawa N."/>
        </authorList>
    </citation>
    <scope>NUCLEOTIDE SEQUENCE [LARGE SCALE GENOMIC DNA]</scope>
    <source>
        <strain evidence="3 4">NBRC 107716</strain>
    </source>
</reference>
<dbReference type="InterPro" id="IPR044016">
    <property type="entry name" value="Big_13"/>
</dbReference>
<evidence type="ECO:0000313" key="3">
    <source>
        <dbReference type="EMBL" id="GEP09341.1"/>
    </source>
</evidence>
<name>A0A512JHB2_9HYPH</name>
<organism evidence="3 4">
    <name type="scientific">Methylobacterium gnaphalii</name>
    <dbReference type="NCBI Taxonomy" id="1010610"/>
    <lineage>
        <taxon>Bacteria</taxon>
        <taxon>Pseudomonadati</taxon>
        <taxon>Pseudomonadota</taxon>
        <taxon>Alphaproteobacteria</taxon>
        <taxon>Hyphomicrobiales</taxon>
        <taxon>Methylobacteriaceae</taxon>
        <taxon>Methylobacterium</taxon>
    </lineage>
</organism>
<sequence>MAPTAPVLAAGTGLSNSQTPAITGTAEAGSTVTISNGATVLGSTVAAADGTFSFRPSTALADGNYVLTARAVDAVGNTSLVSSAINLRIDTVAPAAPAITAFNQRTTPEIEGWVGRVSADVTTDQKTGMSFYTARIHFDEAQKEKLGQARLVPGMPVEAFLQINERSVLSFLTKPLADQIARAWRER</sequence>
<protein>
    <submittedName>
        <fullName evidence="3">Uncharacterized protein</fullName>
    </submittedName>
</protein>
<feature type="domain" description="AprE-like beta-barrel" evidence="2">
    <location>
        <begin position="96"/>
        <end position="163"/>
    </location>
</feature>
<dbReference type="Proteomes" id="UP000321750">
    <property type="component" value="Unassembled WGS sequence"/>
</dbReference>
<evidence type="ECO:0000259" key="1">
    <source>
        <dbReference type="Pfam" id="PF19077"/>
    </source>
</evidence>
<dbReference type="Gene3D" id="2.60.40.10">
    <property type="entry name" value="Immunoglobulins"/>
    <property type="match status" value="1"/>
</dbReference>
<dbReference type="Pfam" id="PF26002">
    <property type="entry name" value="Beta-barrel_AprE"/>
    <property type="match status" value="1"/>
</dbReference>
<dbReference type="Pfam" id="PF19077">
    <property type="entry name" value="Big_13"/>
    <property type="match status" value="1"/>
</dbReference>
<dbReference type="NCBIfam" id="NF033510">
    <property type="entry name" value="Ca_tandemer"/>
    <property type="match status" value="1"/>
</dbReference>
<dbReference type="InterPro" id="IPR013783">
    <property type="entry name" value="Ig-like_fold"/>
</dbReference>
<dbReference type="EMBL" id="BJZV01000005">
    <property type="protein sequence ID" value="GEP09341.1"/>
    <property type="molecule type" value="Genomic_DNA"/>
</dbReference>
<gene>
    <name evidence="3" type="ORF">MGN01_11860</name>
</gene>
<accession>A0A512JHB2</accession>
<dbReference type="AlphaFoldDB" id="A0A512JHB2"/>
<evidence type="ECO:0000259" key="2">
    <source>
        <dbReference type="Pfam" id="PF26002"/>
    </source>
</evidence>